<geneLocation type="plasmid" evidence="2">
    <name>unnamed1</name>
</geneLocation>
<keyword evidence="1" id="KW-0472">Membrane</keyword>
<feature type="transmembrane region" description="Helical" evidence="1">
    <location>
        <begin position="288"/>
        <end position="308"/>
    </location>
</feature>
<keyword evidence="2" id="KW-0614">Plasmid</keyword>
<dbReference type="Proteomes" id="UP000242447">
    <property type="component" value="Plasmid unnamed1"/>
</dbReference>
<proteinExistence type="predicted"/>
<sequence length="362" mass="39485">MAFAPFKLPSRDLSIREGTIIPPRGFAFALIVFTALFGFLAYIQGPGLVRDWIISLDPVVINDAQVNNGQCRVRQAVFVDCSADVRYGAKGNPYAQHIELAFVDLHRGDYQVDVVVNRTNPALATLTLGLEKLWNRTLFLGGFLTILLLGVVVGLRNALRSRRAGRLSVTPARLTLVPLKLGVVQNRGGRTVMSYNEVLPNGKTGPLGTTVFAAGEEPFVISDAKNNDVGVGVRHPASPLPGFMDVGLRRISLTDAERADILQALPKPDPAVAPTAAAPRKLHWRRGIVGFFIMLLVILIAAGGYWLYYVTQSANRYDPIGMEINAILPDSLNSWGCAQMEQRFGKLPAPHGCTAADFRSWK</sequence>
<feature type="transmembrane region" description="Helical" evidence="1">
    <location>
        <begin position="138"/>
        <end position="159"/>
    </location>
</feature>
<dbReference type="KEGG" id="kro:BVG79_p1000129"/>
<dbReference type="EMBL" id="CP019938">
    <property type="protein sequence ID" value="ARO15931.1"/>
    <property type="molecule type" value="Genomic_DNA"/>
</dbReference>
<dbReference type="OrthoDB" id="8478544at2"/>
<keyword evidence="1 2" id="KW-0812">Transmembrane</keyword>
<name>A0A1W6P3G4_9RHOB</name>
<feature type="transmembrane region" description="Helical" evidence="1">
    <location>
        <begin position="21"/>
        <end position="43"/>
    </location>
</feature>
<protein>
    <submittedName>
        <fullName evidence="2">Putative transmembrane protein</fullName>
    </submittedName>
</protein>
<keyword evidence="1" id="KW-1133">Transmembrane helix</keyword>
<evidence type="ECO:0000256" key="1">
    <source>
        <dbReference type="SAM" id="Phobius"/>
    </source>
</evidence>
<organism evidence="2 3">
    <name type="scientific">Ketogulonicigenium robustum</name>
    <dbReference type="NCBI Taxonomy" id="92947"/>
    <lineage>
        <taxon>Bacteria</taxon>
        <taxon>Pseudomonadati</taxon>
        <taxon>Pseudomonadota</taxon>
        <taxon>Alphaproteobacteria</taxon>
        <taxon>Rhodobacterales</taxon>
        <taxon>Roseobacteraceae</taxon>
        <taxon>Ketogulonicigenium</taxon>
    </lineage>
</organism>
<evidence type="ECO:0000313" key="2">
    <source>
        <dbReference type="EMBL" id="ARO15931.1"/>
    </source>
</evidence>
<dbReference type="AlphaFoldDB" id="A0A1W6P3G4"/>
<reference evidence="2 3" key="1">
    <citation type="submission" date="2017-02" db="EMBL/GenBank/DDBJ databases">
        <title>Ketogulonicigenium robustum SPU B003 Genome sequencing and assembly.</title>
        <authorList>
            <person name="Li Y."/>
            <person name="Liu L."/>
            <person name="Wang C."/>
            <person name="Zhang M."/>
            <person name="Zhang T."/>
            <person name="Zhang Y."/>
        </authorList>
    </citation>
    <scope>NUCLEOTIDE SEQUENCE [LARGE SCALE GENOMIC DNA]</scope>
    <source>
        <strain evidence="2 3">SPU_B003</strain>
        <plasmid evidence="2 3">unnamed1</plasmid>
    </source>
</reference>
<dbReference type="RefSeq" id="WP_085787509.1">
    <property type="nucleotide sequence ID" value="NZ_CP019938.1"/>
</dbReference>
<keyword evidence="3" id="KW-1185">Reference proteome</keyword>
<gene>
    <name evidence="2" type="ORF">BVG79_p1000129</name>
</gene>
<evidence type="ECO:0000313" key="3">
    <source>
        <dbReference type="Proteomes" id="UP000242447"/>
    </source>
</evidence>
<accession>A0A1W6P3G4</accession>